<dbReference type="InterPro" id="IPR003959">
    <property type="entry name" value="ATPase_AAA_core"/>
</dbReference>
<dbReference type="InterPro" id="IPR050221">
    <property type="entry name" value="26S_Proteasome_ATPase"/>
</dbReference>
<dbReference type="GO" id="GO:0016887">
    <property type="term" value="F:ATP hydrolysis activity"/>
    <property type="evidence" value="ECO:0007669"/>
    <property type="project" value="InterPro"/>
</dbReference>
<dbReference type="Gene3D" id="3.40.50.300">
    <property type="entry name" value="P-loop containing nucleotide triphosphate hydrolases"/>
    <property type="match status" value="1"/>
</dbReference>
<evidence type="ECO:0000313" key="7">
    <source>
        <dbReference type="Proteomes" id="UP000238479"/>
    </source>
</evidence>
<dbReference type="STRING" id="74649.A0A2P6Q674"/>
<protein>
    <submittedName>
        <fullName evidence="6">Putative proteasome endopeptidase complex</fullName>
        <ecNumber evidence="6">3.4.25.1</ecNumber>
    </submittedName>
</protein>
<dbReference type="EC" id="3.4.25.1" evidence="6"/>
<dbReference type="Proteomes" id="UP000238479">
    <property type="component" value="Chromosome 5"/>
</dbReference>
<evidence type="ECO:0000256" key="3">
    <source>
        <dbReference type="RuleBase" id="RU003651"/>
    </source>
</evidence>
<dbReference type="GO" id="GO:0005524">
    <property type="term" value="F:ATP binding"/>
    <property type="evidence" value="ECO:0007669"/>
    <property type="project" value="UniProtKB-KW"/>
</dbReference>
<accession>A0A2P6Q674</accession>
<organism evidence="6 7">
    <name type="scientific">Rosa chinensis</name>
    <name type="common">China rose</name>
    <dbReference type="NCBI Taxonomy" id="74649"/>
    <lineage>
        <taxon>Eukaryota</taxon>
        <taxon>Viridiplantae</taxon>
        <taxon>Streptophyta</taxon>
        <taxon>Embryophyta</taxon>
        <taxon>Tracheophyta</taxon>
        <taxon>Spermatophyta</taxon>
        <taxon>Magnoliopsida</taxon>
        <taxon>eudicotyledons</taxon>
        <taxon>Gunneridae</taxon>
        <taxon>Pentapetalae</taxon>
        <taxon>rosids</taxon>
        <taxon>fabids</taxon>
        <taxon>Rosales</taxon>
        <taxon>Rosaceae</taxon>
        <taxon>Rosoideae</taxon>
        <taxon>Rosoideae incertae sedis</taxon>
        <taxon>Rosa</taxon>
    </lineage>
</organism>
<keyword evidence="7" id="KW-1185">Reference proteome</keyword>
<evidence type="ECO:0000313" key="6">
    <source>
        <dbReference type="EMBL" id="PRQ29676.1"/>
    </source>
</evidence>
<comment type="similarity">
    <text evidence="3">Belongs to the AAA ATPase family.</text>
</comment>
<feature type="domain" description="ATPase AAA-type core" evidence="5">
    <location>
        <begin position="1"/>
        <end position="71"/>
    </location>
</feature>
<dbReference type="GO" id="GO:0000502">
    <property type="term" value="C:proteasome complex"/>
    <property type="evidence" value="ECO:0007669"/>
    <property type="project" value="UniProtKB-KW"/>
</dbReference>
<dbReference type="OMA" id="EFPHRTE"/>
<dbReference type="InterPro" id="IPR003960">
    <property type="entry name" value="ATPase_AAA_CS"/>
</dbReference>
<reference evidence="6 7" key="1">
    <citation type="journal article" date="2018" name="Nat. Genet.">
        <title>The Rosa genome provides new insights in the design of modern roses.</title>
        <authorList>
            <person name="Bendahmane M."/>
        </authorList>
    </citation>
    <scope>NUCLEOTIDE SEQUENCE [LARGE SCALE GENOMIC DNA]</scope>
    <source>
        <strain evidence="7">cv. Old Blush</strain>
    </source>
</reference>
<dbReference type="PANTHER" id="PTHR23073">
    <property type="entry name" value="26S PROTEASOME REGULATORY SUBUNIT"/>
    <property type="match status" value="1"/>
</dbReference>
<dbReference type="InterPro" id="IPR027417">
    <property type="entry name" value="P-loop_NTPase"/>
</dbReference>
<keyword evidence="2 3" id="KW-0067">ATP-binding</keyword>
<name>A0A2P6Q674_ROSCH</name>
<dbReference type="EMBL" id="PDCK01000043">
    <property type="protein sequence ID" value="PRQ29676.1"/>
    <property type="molecule type" value="Genomic_DNA"/>
</dbReference>
<gene>
    <name evidence="6" type="ORF">RchiOBHm_Chr5g0016381</name>
</gene>
<dbReference type="Pfam" id="PF00004">
    <property type="entry name" value="AAA"/>
    <property type="match status" value="1"/>
</dbReference>
<proteinExistence type="inferred from homology"/>
<evidence type="ECO:0000256" key="2">
    <source>
        <dbReference type="ARBA" id="ARBA00022840"/>
    </source>
</evidence>
<evidence type="ECO:0000259" key="5">
    <source>
        <dbReference type="Pfam" id="PF00004"/>
    </source>
</evidence>
<evidence type="ECO:0000256" key="1">
    <source>
        <dbReference type="ARBA" id="ARBA00022741"/>
    </source>
</evidence>
<comment type="caution">
    <text evidence="6">The sequence shown here is derived from an EMBL/GenBank/DDBJ whole genome shotgun (WGS) entry which is preliminary data.</text>
</comment>
<keyword evidence="6" id="KW-0647">Proteasome</keyword>
<dbReference type="Gramene" id="PRQ29676">
    <property type="protein sequence ID" value="PRQ29676"/>
    <property type="gene ID" value="RchiOBHm_Chr5g0016381"/>
</dbReference>
<dbReference type="SUPFAM" id="SSF52540">
    <property type="entry name" value="P-loop containing nucleoside triphosphate hydrolases"/>
    <property type="match status" value="1"/>
</dbReference>
<keyword evidence="6" id="KW-0378">Hydrolase</keyword>
<dbReference type="AlphaFoldDB" id="A0A2P6Q674"/>
<dbReference type="PROSITE" id="PS00674">
    <property type="entry name" value="AAA"/>
    <property type="match status" value="1"/>
</dbReference>
<sequence>MDEIDVIGGARLSEGCSTDHELQRILMELLFQLDGFDQLGKVKIIMATNRPDTLDSALLRPGGLDQKMKAPLPNEQSKNGDS</sequence>
<feature type="region of interest" description="Disordered" evidence="4">
    <location>
        <begin position="60"/>
        <end position="82"/>
    </location>
</feature>
<keyword evidence="1 3" id="KW-0547">Nucleotide-binding</keyword>
<evidence type="ECO:0000256" key="4">
    <source>
        <dbReference type="SAM" id="MobiDB-lite"/>
    </source>
</evidence>